<proteinExistence type="predicted"/>
<keyword evidence="1" id="KW-0614">Plasmid</keyword>
<dbReference type="Proteomes" id="UP000310553">
    <property type="component" value="Plasmid pUW386"/>
</dbReference>
<reference evidence="1 2" key="1">
    <citation type="submission" date="2019-04" db="EMBL/GenBank/DDBJ databases">
        <title>Complete Genome of UW386 and Higher Quality Genome of UW700.</title>
        <authorList>
            <person name="Jacobs J."/>
            <person name="Perez A."/>
            <person name="Steidl O."/>
            <person name="Allen C."/>
        </authorList>
    </citation>
    <scope>NUCLEOTIDE SEQUENCE [LARGE SCALE GENOMIC DNA]</scope>
    <source>
        <strain evidence="1 2">UW386</strain>
        <plasmid evidence="2">puw386</plasmid>
    </source>
</reference>
<protein>
    <submittedName>
        <fullName evidence="1">Uncharacterized protein</fullName>
    </submittedName>
</protein>
<sequence length="60" mass="6504">MSLPFNTAGSIAPHARITLRTGHDTRPVRLEIEATRAGIGLAHLDLNSKNEQVLRDSALT</sequence>
<evidence type="ECO:0000313" key="1">
    <source>
        <dbReference type="EMBL" id="QCX52044.1"/>
    </source>
</evidence>
<dbReference type="AlphaFoldDB" id="A0AA92EHB8"/>
<dbReference type="EMBL" id="CP039340">
    <property type="protein sequence ID" value="QCX52044.1"/>
    <property type="molecule type" value="Genomic_DNA"/>
</dbReference>
<evidence type="ECO:0000313" key="2">
    <source>
        <dbReference type="Proteomes" id="UP000310553"/>
    </source>
</evidence>
<organism evidence="1 2">
    <name type="scientific">Ralstonia solanacearum</name>
    <name type="common">Pseudomonas solanacearum</name>
    <dbReference type="NCBI Taxonomy" id="305"/>
    <lineage>
        <taxon>Bacteria</taxon>
        <taxon>Pseudomonadati</taxon>
        <taxon>Pseudomonadota</taxon>
        <taxon>Betaproteobacteria</taxon>
        <taxon>Burkholderiales</taxon>
        <taxon>Burkholderiaceae</taxon>
        <taxon>Ralstonia</taxon>
        <taxon>Ralstonia solanacearum species complex</taxon>
    </lineage>
</organism>
<geneLocation type="plasmid" evidence="2">
    <name>puw386</name>
</geneLocation>
<accession>A0AA92EHB8</accession>
<gene>
    <name evidence="1" type="ORF">E7Z57_24115</name>
</gene>
<name>A0AA92EHB8_RALSL</name>